<dbReference type="Proteomes" id="UP000887013">
    <property type="component" value="Unassembled WGS sequence"/>
</dbReference>
<dbReference type="AlphaFoldDB" id="A0A8X6Q049"/>
<organism evidence="2 3">
    <name type="scientific">Nephila pilipes</name>
    <name type="common">Giant wood spider</name>
    <name type="synonym">Nephila maculata</name>
    <dbReference type="NCBI Taxonomy" id="299642"/>
    <lineage>
        <taxon>Eukaryota</taxon>
        <taxon>Metazoa</taxon>
        <taxon>Ecdysozoa</taxon>
        <taxon>Arthropoda</taxon>
        <taxon>Chelicerata</taxon>
        <taxon>Arachnida</taxon>
        <taxon>Araneae</taxon>
        <taxon>Araneomorphae</taxon>
        <taxon>Entelegynae</taxon>
        <taxon>Araneoidea</taxon>
        <taxon>Nephilidae</taxon>
        <taxon>Nephila</taxon>
    </lineage>
</organism>
<reference evidence="2" key="1">
    <citation type="submission" date="2020-08" db="EMBL/GenBank/DDBJ databases">
        <title>Multicomponent nature underlies the extraordinary mechanical properties of spider dragline silk.</title>
        <authorList>
            <person name="Kono N."/>
            <person name="Nakamura H."/>
            <person name="Mori M."/>
            <person name="Yoshida Y."/>
            <person name="Ohtoshi R."/>
            <person name="Malay A.D."/>
            <person name="Moran D.A.P."/>
            <person name="Tomita M."/>
            <person name="Numata K."/>
            <person name="Arakawa K."/>
        </authorList>
    </citation>
    <scope>NUCLEOTIDE SEQUENCE</scope>
</reference>
<name>A0A8X6Q049_NEPPI</name>
<accession>A0A8X6Q049</accession>
<gene>
    <name evidence="1" type="ORF">NPIL_211091</name>
    <name evidence="2" type="ORF">NPIL_370561</name>
</gene>
<comment type="caution">
    <text evidence="2">The sequence shown here is derived from an EMBL/GenBank/DDBJ whole genome shotgun (WGS) entry which is preliminary data.</text>
</comment>
<sequence>MFVFLVHSAKNLDAHIAVAAGGIRYSPGILENFQALMCRKWKTCITNLMDVNFNTTFDPYVVDHIAFADVQYIKSYIITCSGVVYFLVFSAHTTTLTCHLRPSIVMKFMTLVLRNPVSFCF</sequence>
<keyword evidence="3" id="KW-1185">Reference proteome</keyword>
<evidence type="ECO:0000313" key="2">
    <source>
        <dbReference type="EMBL" id="GFT92286.1"/>
    </source>
</evidence>
<evidence type="ECO:0000313" key="3">
    <source>
        <dbReference type="Proteomes" id="UP000887013"/>
    </source>
</evidence>
<dbReference type="EMBL" id="BMAW01104613">
    <property type="protein sequence ID" value="GFT15435.1"/>
    <property type="molecule type" value="Genomic_DNA"/>
</dbReference>
<dbReference type="EMBL" id="BMAW01025385">
    <property type="protein sequence ID" value="GFT92286.1"/>
    <property type="molecule type" value="Genomic_DNA"/>
</dbReference>
<protein>
    <submittedName>
        <fullName evidence="2">Uncharacterized protein</fullName>
    </submittedName>
</protein>
<proteinExistence type="predicted"/>
<evidence type="ECO:0000313" key="1">
    <source>
        <dbReference type="EMBL" id="GFT15435.1"/>
    </source>
</evidence>